<proteinExistence type="inferred from homology"/>
<dbReference type="AlphaFoldDB" id="A0A011TYG7"/>
<sequence>MSGSFDGKHIIVTGGTGALGSVVVGALIEQGAICHVPNTHAEPPAHFPYASHPNVRLSHNIYLADCKTVDAFYAGVEDLWASIHLAGGFAAAPIDKTESASFEELLETNVHTSFFCCRAAVRSMMAAGKGGRIVNVAAKPGLNPRRGSGMVAYTTSKAAVAAMTVSLAEEVKSRNILVNAIAPSILDTPANRTAMPDADFGKWVSLETVAATIAYLVAPANEAMSGALIPLYGQS</sequence>
<dbReference type="PATRIC" id="fig|69279.3.peg.1582"/>
<dbReference type="PANTHER" id="PTHR42760">
    <property type="entry name" value="SHORT-CHAIN DEHYDROGENASES/REDUCTASES FAMILY MEMBER"/>
    <property type="match status" value="1"/>
</dbReference>
<evidence type="ECO:0000256" key="1">
    <source>
        <dbReference type="ARBA" id="ARBA00006484"/>
    </source>
</evidence>
<evidence type="ECO:0000313" key="2">
    <source>
        <dbReference type="EMBL" id="EXL09202.1"/>
    </source>
</evidence>
<dbReference type="eggNOG" id="COG1028">
    <property type="taxonomic scope" value="Bacteria"/>
</dbReference>
<organism evidence="2 4">
    <name type="scientific">Aquamicrobium defluvii</name>
    <dbReference type="NCBI Taxonomy" id="69279"/>
    <lineage>
        <taxon>Bacteria</taxon>
        <taxon>Pseudomonadati</taxon>
        <taxon>Pseudomonadota</taxon>
        <taxon>Alphaproteobacteria</taxon>
        <taxon>Hyphomicrobiales</taxon>
        <taxon>Phyllobacteriaceae</taxon>
        <taxon>Aquamicrobium</taxon>
    </lineage>
</organism>
<accession>A0A011TYG7</accession>
<dbReference type="InterPro" id="IPR020904">
    <property type="entry name" value="Sc_DH/Rdtase_CS"/>
</dbReference>
<protein>
    <submittedName>
        <fullName evidence="3">NAD(P)-dependent dehydrogenase (Short-subunit alcohol dehydrogenase family)</fullName>
    </submittedName>
    <submittedName>
        <fullName evidence="2">Short-chain dehydrogenase</fullName>
    </submittedName>
</protein>
<dbReference type="GO" id="GO:0030497">
    <property type="term" value="P:fatty acid elongation"/>
    <property type="evidence" value="ECO:0007669"/>
    <property type="project" value="TreeGrafter"/>
</dbReference>
<dbReference type="EMBL" id="JENY01000008">
    <property type="protein sequence ID" value="EXL09202.1"/>
    <property type="molecule type" value="Genomic_DNA"/>
</dbReference>
<dbReference type="OrthoDB" id="9810908at2"/>
<dbReference type="GO" id="GO:0016616">
    <property type="term" value="F:oxidoreductase activity, acting on the CH-OH group of donors, NAD or NADP as acceptor"/>
    <property type="evidence" value="ECO:0007669"/>
    <property type="project" value="TreeGrafter"/>
</dbReference>
<dbReference type="Pfam" id="PF00106">
    <property type="entry name" value="adh_short"/>
    <property type="match status" value="1"/>
</dbReference>
<dbReference type="RefSeq" id="WP_035025235.1">
    <property type="nucleotide sequence ID" value="NZ_KK073882.1"/>
</dbReference>
<dbReference type="Proteomes" id="UP000019849">
    <property type="component" value="Unassembled WGS sequence"/>
</dbReference>
<dbReference type="PRINTS" id="PR00081">
    <property type="entry name" value="GDHRDH"/>
</dbReference>
<dbReference type="Gene3D" id="3.40.50.720">
    <property type="entry name" value="NAD(P)-binding Rossmann-like Domain"/>
    <property type="match status" value="1"/>
</dbReference>
<evidence type="ECO:0000313" key="3">
    <source>
        <dbReference type="EMBL" id="TDR37632.1"/>
    </source>
</evidence>
<comment type="similarity">
    <text evidence="1">Belongs to the short-chain dehydrogenases/reductases (SDR) family.</text>
</comment>
<reference evidence="3 5" key="2">
    <citation type="submission" date="2019-03" db="EMBL/GenBank/DDBJ databases">
        <title>Genomic Encyclopedia of Type Strains, Phase IV (KMG-IV): sequencing the most valuable type-strain genomes for metagenomic binning, comparative biology and taxonomic classification.</title>
        <authorList>
            <person name="Goeker M."/>
        </authorList>
    </citation>
    <scope>NUCLEOTIDE SEQUENCE [LARGE SCALE GENOMIC DNA]</scope>
    <source>
        <strain evidence="3 5">DSM 11603</strain>
    </source>
</reference>
<dbReference type="SUPFAM" id="SSF51735">
    <property type="entry name" value="NAD(P)-binding Rossmann-fold domains"/>
    <property type="match status" value="1"/>
</dbReference>
<dbReference type="EMBL" id="SNZF01000002">
    <property type="protein sequence ID" value="TDR37632.1"/>
    <property type="molecule type" value="Genomic_DNA"/>
</dbReference>
<name>A0A011TYG7_9HYPH</name>
<dbReference type="InterPro" id="IPR002347">
    <property type="entry name" value="SDR_fam"/>
</dbReference>
<dbReference type="InterPro" id="IPR036291">
    <property type="entry name" value="NAD(P)-bd_dom_sf"/>
</dbReference>
<keyword evidence="5" id="KW-1185">Reference proteome</keyword>
<dbReference type="HOGENOM" id="CLU_010194_1_0_5"/>
<evidence type="ECO:0000313" key="4">
    <source>
        <dbReference type="Proteomes" id="UP000019849"/>
    </source>
</evidence>
<dbReference type="Proteomes" id="UP000294958">
    <property type="component" value="Unassembled WGS sequence"/>
</dbReference>
<reference evidence="2 4" key="1">
    <citation type="submission" date="2014-02" db="EMBL/GenBank/DDBJ databases">
        <title>Aquamicrobium defluvii Genome sequencing.</title>
        <authorList>
            <person name="Wang X."/>
        </authorList>
    </citation>
    <scope>NUCLEOTIDE SEQUENCE [LARGE SCALE GENOMIC DNA]</scope>
    <source>
        <strain evidence="2 4">W13Z1</strain>
    </source>
</reference>
<evidence type="ECO:0000313" key="5">
    <source>
        <dbReference type="Proteomes" id="UP000294958"/>
    </source>
</evidence>
<gene>
    <name evidence="2" type="ORF">BG36_23295</name>
    <name evidence="3" type="ORF">DES43_102179</name>
</gene>
<dbReference type="PROSITE" id="PS00061">
    <property type="entry name" value="ADH_SHORT"/>
    <property type="match status" value="1"/>
</dbReference>
<dbReference type="STRING" id="69279.BG36_23295"/>
<comment type="caution">
    <text evidence="2">The sequence shown here is derived from an EMBL/GenBank/DDBJ whole genome shotgun (WGS) entry which is preliminary data.</text>
</comment>
<dbReference type="PANTHER" id="PTHR42760:SF40">
    <property type="entry name" value="3-OXOACYL-[ACYL-CARRIER-PROTEIN] REDUCTASE, CHLOROPLASTIC"/>
    <property type="match status" value="1"/>
</dbReference>